<evidence type="ECO:0000256" key="6">
    <source>
        <dbReference type="ARBA" id="ARBA00042858"/>
    </source>
</evidence>
<name>G0QVP2_ICHMU</name>
<accession>G0QVP2</accession>
<proteinExistence type="predicted"/>
<evidence type="ECO:0000256" key="5">
    <source>
        <dbReference type="ARBA" id="ARBA00041902"/>
    </source>
</evidence>
<keyword evidence="1" id="KW-0547">Nucleotide-binding</keyword>
<dbReference type="PROSITE" id="PS50011">
    <property type="entry name" value="PROTEIN_KINASE_DOM"/>
    <property type="match status" value="1"/>
</dbReference>
<sequence length="171" mass="20182">MGISRPFPNSVNEQLTGNMITRLYRPPEILFGSKHYNQSVDMWSFGCTIAELFLSQNKKHFFHANSEIEQLCVIFQIRGAANESNWTDCTKLSLYMDFQDLQAQDLQELIPNAPKECIQIIDQLLQLDPKKRSDINKVIYYIFQKKQFYIFFLRFQRINGQMKMKKKGQIN</sequence>
<dbReference type="EMBL" id="GL983950">
    <property type="protein sequence ID" value="EGR30729.1"/>
    <property type="molecule type" value="Genomic_DNA"/>
</dbReference>
<keyword evidence="9" id="KW-1185">Reference proteome</keyword>
<dbReference type="GO" id="GO:0005524">
    <property type="term" value="F:ATP binding"/>
    <property type="evidence" value="ECO:0007669"/>
    <property type="project" value="UniProtKB-KW"/>
</dbReference>
<dbReference type="Pfam" id="PF00069">
    <property type="entry name" value="Pkinase"/>
    <property type="match status" value="1"/>
</dbReference>
<evidence type="ECO:0000259" key="7">
    <source>
        <dbReference type="PROSITE" id="PS50011"/>
    </source>
</evidence>
<evidence type="ECO:0000256" key="2">
    <source>
        <dbReference type="ARBA" id="ARBA00022840"/>
    </source>
</evidence>
<dbReference type="eggNOG" id="KOG0659">
    <property type="taxonomic scope" value="Eukaryota"/>
</dbReference>
<feature type="domain" description="Protein kinase" evidence="7">
    <location>
        <begin position="1"/>
        <end position="152"/>
    </location>
</feature>
<protein>
    <recommendedName>
        <fullName evidence="4">Cyclin-dependent kinase 2 homolog</fullName>
    </recommendedName>
    <alternativeName>
        <fullName evidence="5">Cell division control protein 2 homolog</fullName>
    </alternativeName>
    <alternativeName>
        <fullName evidence="6">cdc2-related kinase 2</fullName>
    </alternativeName>
</protein>
<reference evidence="8 9" key="1">
    <citation type="submission" date="2011-07" db="EMBL/GenBank/DDBJ databases">
        <authorList>
            <person name="Coyne R."/>
            <person name="Brami D."/>
            <person name="Johnson J."/>
            <person name="Hostetler J."/>
            <person name="Hannick L."/>
            <person name="Clark T."/>
            <person name="Cassidy-Hanley D."/>
            <person name="Inman J."/>
        </authorList>
    </citation>
    <scope>NUCLEOTIDE SEQUENCE [LARGE SCALE GENOMIC DNA]</scope>
    <source>
        <strain evidence="8 9">G5</strain>
    </source>
</reference>
<dbReference type="InterPro" id="IPR050108">
    <property type="entry name" value="CDK"/>
</dbReference>
<evidence type="ECO:0000256" key="4">
    <source>
        <dbReference type="ARBA" id="ARBA00039612"/>
    </source>
</evidence>
<evidence type="ECO:0000256" key="1">
    <source>
        <dbReference type="ARBA" id="ARBA00022741"/>
    </source>
</evidence>
<evidence type="ECO:0000313" key="8">
    <source>
        <dbReference type="EMBL" id="EGR30729.1"/>
    </source>
</evidence>
<dbReference type="GO" id="GO:0004674">
    <property type="term" value="F:protein serine/threonine kinase activity"/>
    <property type="evidence" value="ECO:0007669"/>
    <property type="project" value="TreeGrafter"/>
</dbReference>
<dbReference type="RefSeq" id="XP_004032316.1">
    <property type="nucleotide sequence ID" value="XM_004032268.1"/>
</dbReference>
<dbReference type="InParanoid" id="G0QVP2"/>
<gene>
    <name evidence="8" type="ORF">IMG5_124960</name>
</gene>
<organism evidence="8 9">
    <name type="scientific">Ichthyophthirius multifiliis</name>
    <name type="common">White spot disease agent</name>
    <name type="synonym">Ich</name>
    <dbReference type="NCBI Taxonomy" id="5932"/>
    <lineage>
        <taxon>Eukaryota</taxon>
        <taxon>Sar</taxon>
        <taxon>Alveolata</taxon>
        <taxon>Ciliophora</taxon>
        <taxon>Intramacronucleata</taxon>
        <taxon>Oligohymenophorea</taxon>
        <taxon>Hymenostomatida</taxon>
        <taxon>Ophryoglenina</taxon>
        <taxon>Ichthyophthirius</taxon>
    </lineage>
</organism>
<keyword evidence="2" id="KW-0067">ATP-binding</keyword>
<dbReference type="OrthoDB" id="413582at2759"/>
<dbReference type="STRING" id="857967.G0QVP2"/>
<dbReference type="SUPFAM" id="SSF56112">
    <property type="entry name" value="Protein kinase-like (PK-like)"/>
    <property type="match status" value="1"/>
</dbReference>
<evidence type="ECO:0000256" key="3">
    <source>
        <dbReference type="ARBA" id="ARBA00038543"/>
    </source>
</evidence>
<dbReference type="GO" id="GO:0005634">
    <property type="term" value="C:nucleus"/>
    <property type="evidence" value="ECO:0007669"/>
    <property type="project" value="TreeGrafter"/>
</dbReference>
<dbReference type="PANTHER" id="PTHR24056">
    <property type="entry name" value="CELL DIVISION PROTEIN KINASE"/>
    <property type="match status" value="1"/>
</dbReference>
<comment type="subunit">
    <text evidence="3">May form a complex composed of at least the catalytic subunit CRK2 and a cyclin.</text>
</comment>
<dbReference type="InterPro" id="IPR000719">
    <property type="entry name" value="Prot_kinase_dom"/>
</dbReference>
<dbReference type="Gene3D" id="1.10.510.10">
    <property type="entry name" value="Transferase(Phosphotransferase) domain 1"/>
    <property type="match status" value="1"/>
</dbReference>
<dbReference type="Proteomes" id="UP000008983">
    <property type="component" value="Unassembled WGS sequence"/>
</dbReference>
<dbReference type="GeneID" id="14906840"/>
<evidence type="ECO:0000313" key="9">
    <source>
        <dbReference type="Proteomes" id="UP000008983"/>
    </source>
</evidence>
<dbReference type="AlphaFoldDB" id="G0QVP2"/>
<dbReference type="InterPro" id="IPR011009">
    <property type="entry name" value="Kinase-like_dom_sf"/>
</dbReference>
<dbReference type="OMA" id="DIMWREM"/>